<evidence type="ECO:0008006" key="4">
    <source>
        <dbReference type="Google" id="ProtNLM"/>
    </source>
</evidence>
<reference evidence="3" key="2">
    <citation type="submission" date="2025-08" db="UniProtKB">
        <authorList>
            <consortium name="RefSeq"/>
        </authorList>
    </citation>
    <scope>IDENTIFICATION</scope>
    <source>
        <tissue evidence="3">Leaf</tissue>
    </source>
</reference>
<feature type="compositionally biased region" description="Polar residues" evidence="1">
    <location>
        <begin position="59"/>
        <end position="70"/>
    </location>
</feature>
<organism evidence="2 3">
    <name type="scientific">Spinacia oleracea</name>
    <name type="common">Spinach</name>
    <dbReference type="NCBI Taxonomy" id="3562"/>
    <lineage>
        <taxon>Eukaryota</taxon>
        <taxon>Viridiplantae</taxon>
        <taxon>Streptophyta</taxon>
        <taxon>Embryophyta</taxon>
        <taxon>Tracheophyta</taxon>
        <taxon>Spermatophyta</taxon>
        <taxon>Magnoliopsida</taxon>
        <taxon>eudicotyledons</taxon>
        <taxon>Gunneridae</taxon>
        <taxon>Pentapetalae</taxon>
        <taxon>Caryophyllales</taxon>
        <taxon>Chenopodiaceae</taxon>
        <taxon>Chenopodioideae</taxon>
        <taxon>Anserineae</taxon>
        <taxon>Spinacia</taxon>
    </lineage>
</organism>
<dbReference type="Gene3D" id="2.40.70.10">
    <property type="entry name" value="Acid Proteases"/>
    <property type="match status" value="1"/>
</dbReference>
<gene>
    <name evidence="3" type="primary">LOC130469755</name>
</gene>
<accession>A0ABM3RHU6</accession>
<protein>
    <recommendedName>
        <fullName evidence="4">CCHC-type domain-containing protein</fullName>
    </recommendedName>
</protein>
<name>A0ABM3RHU6_SPIOL</name>
<dbReference type="PANTHER" id="PTHR33067">
    <property type="entry name" value="RNA-DIRECTED DNA POLYMERASE-RELATED"/>
    <property type="match status" value="1"/>
</dbReference>
<dbReference type="RefSeq" id="XP_056695191.1">
    <property type="nucleotide sequence ID" value="XM_056839213.1"/>
</dbReference>
<feature type="region of interest" description="Disordered" evidence="1">
    <location>
        <begin position="36"/>
        <end position="100"/>
    </location>
</feature>
<sequence>MSINDMSSVAPVTASYCKICGIQGHFVHECSYSSQDTTQMEQRQPGTLPGQPTPPQGQNRESANAITLKSGTKYDRPTLPTDDATLAKENTDGPKKTIGAEPQIPVVDNANDVGANKRKEKISDSLPIVPKLPFPHLVQKTKVDQQLGKFLEMVKNLEVTVPFTDLISQVPVYANFLKEMITKKMDYGGVERISLTEECSPILKNMSPPKLKDPGSFSIPCHVGALFIDKALCDLGVSVSAMPLSDVHVLVGKFYIPVDFVVLDMEEDSQIPIILGRPFFYIASAVIDVKSGSLTLSVGDDTVTFNLTNVVKSPMLENTCRRIDVVKEISLDNIPRMLYDDPLLAVLTLEAPKGEGDTTRNDSFNDKSIPM</sequence>
<feature type="compositionally biased region" description="Basic and acidic residues" evidence="1">
    <location>
        <begin position="85"/>
        <end position="95"/>
    </location>
</feature>
<dbReference type="Proteomes" id="UP000813463">
    <property type="component" value="Chromosome 3"/>
</dbReference>
<dbReference type="InterPro" id="IPR021109">
    <property type="entry name" value="Peptidase_aspartic_dom_sf"/>
</dbReference>
<dbReference type="PANTHER" id="PTHR33067:SF31">
    <property type="entry name" value="RNA-DIRECTED DNA POLYMERASE"/>
    <property type="match status" value="1"/>
</dbReference>
<keyword evidence="2" id="KW-1185">Reference proteome</keyword>
<evidence type="ECO:0000256" key="1">
    <source>
        <dbReference type="SAM" id="MobiDB-lite"/>
    </source>
</evidence>
<dbReference type="GeneID" id="130469755"/>
<proteinExistence type="predicted"/>
<evidence type="ECO:0000313" key="3">
    <source>
        <dbReference type="RefSeq" id="XP_056695191.1"/>
    </source>
</evidence>
<reference evidence="2" key="1">
    <citation type="journal article" date="2021" name="Nat. Commun.">
        <title>Genomic analyses provide insights into spinach domestication and the genetic basis of agronomic traits.</title>
        <authorList>
            <person name="Cai X."/>
            <person name="Sun X."/>
            <person name="Xu C."/>
            <person name="Sun H."/>
            <person name="Wang X."/>
            <person name="Ge C."/>
            <person name="Zhang Z."/>
            <person name="Wang Q."/>
            <person name="Fei Z."/>
            <person name="Jiao C."/>
            <person name="Wang Q."/>
        </authorList>
    </citation>
    <scope>NUCLEOTIDE SEQUENCE [LARGE SCALE GENOMIC DNA]</scope>
    <source>
        <strain evidence="2">cv. Varoflay</strain>
    </source>
</reference>
<evidence type="ECO:0000313" key="2">
    <source>
        <dbReference type="Proteomes" id="UP000813463"/>
    </source>
</evidence>